<feature type="transmembrane region" description="Helical" evidence="2">
    <location>
        <begin position="125"/>
        <end position="146"/>
    </location>
</feature>
<feature type="region of interest" description="Disordered" evidence="1">
    <location>
        <begin position="273"/>
        <end position="359"/>
    </location>
</feature>
<feature type="compositionally biased region" description="Basic and acidic residues" evidence="1">
    <location>
        <begin position="298"/>
        <end position="311"/>
    </location>
</feature>
<keyword evidence="2" id="KW-0472">Membrane</keyword>
<gene>
    <name evidence="3" type="ORF">Cvel_6151</name>
</gene>
<protein>
    <submittedName>
        <fullName evidence="3">Uncharacterized protein</fullName>
    </submittedName>
</protein>
<dbReference type="GO" id="GO:0016020">
    <property type="term" value="C:membrane"/>
    <property type="evidence" value="ECO:0007669"/>
    <property type="project" value="TreeGrafter"/>
</dbReference>
<evidence type="ECO:0000313" key="3">
    <source>
        <dbReference type="EMBL" id="CEM41147.1"/>
    </source>
</evidence>
<evidence type="ECO:0000256" key="2">
    <source>
        <dbReference type="SAM" id="Phobius"/>
    </source>
</evidence>
<organism evidence="3">
    <name type="scientific">Chromera velia CCMP2878</name>
    <dbReference type="NCBI Taxonomy" id="1169474"/>
    <lineage>
        <taxon>Eukaryota</taxon>
        <taxon>Sar</taxon>
        <taxon>Alveolata</taxon>
        <taxon>Colpodellida</taxon>
        <taxon>Chromeraceae</taxon>
        <taxon>Chromera</taxon>
    </lineage>
</organism>
<keyword evidence="2" id="KW-0812">Transmembrane</keyword>
<feature type="compositionally biased region" description="Basic and acidic residues" evidence="1">
    <location>
        <begin position="345"/>
        <end position="359"/>
    </location>
</feature>
<dbReference type="AlphaFoldDB" id="A0A0G4HAY2"/>
<feature type="compositionally biased region" description="Acidic residues" evidence="1">
    <location>
        <begin position="333"/>
        <end position="344"/>
    </location>
</feature>
<evidence type="ECO:0000256" key="1">
    <source>
        <dbReference type="SAM" id="MobiDB-lite"/>
    </source>
</evidence>
<reference evidence="3" key="1">
    <citation type="submission" date="2014-11" db="EMBL/GenBank/DDBJ databases">
        <authorList>
            <person name="Otto D Thomas"/>
            <person name="Naeem Raeece"/>
        </authorList>
    </citation>
    <scope>NUCLEOTIDE SEQUENCE</scope>
</reference>
<feature type="transmembrane region" description="Helical" evidence="2">
    <location>
        <begin position="230"/>
        <end position="253"/>
    </location>
</feature>
<dbReference type="PANTHER" id="PTHR12242">
    <property type="entry name" value="OS02G0130600 PROTEIN-RELATED"/>
    <property type="match status" value="1"/>
</dbReference>
<accession>A0A0G4HAY2</accession>
<feature type="transmembrane region" description="Helical" evidence="2">
    <location>
        <begin position="191"/>
        <end position="210"/>
    </location>
</feature>
<dbReference type="EMBL" id="CDMZ01002179">
    <property type="protein sequence ID" value="CEM41147.1"/>
    <property type="molecule type" value="Genomic_DNA"/>
</dbReference>
<dbReference type="VEuPathDB" id="CryptoDB:Cvel_6151"/>
<sequence length="359" mass="39387">MGGICSGAQRAHWLPVEVDAVRPWQEVWTSSPLARRIARGNRDLESLLDTLFRSAFAAGALALLLQSIIFNAGEGPKYLQYLTNLSLLLGCAGSLFGFAVHLCVRFMPRRSDEKTTKQPWDAATVWVLKTVGLDVTFFTFLLFWVLEYSPNQYKTSHSLYVTALCHGGVWACLLLEWIFATKLPFRVQHGIYSVGWGVVHSIVTLIHYGVTGGQIYLSLDWRSAPGLAAGLSLFICFVGIPIVHMGHFGLLCLTRWALNRPSACKETEVCEEVNEGGDGKQGKPRSTSAANTAATDIEALRSSDAVDRGTLRGEPLPTVLITPPPDDTQSPSEQEDDGEEEEQEDNGRDGKEGKYAEAV</sequence>
<feature type="transmembrane region" description="Helical" evidence="2">
    <location>
        <begin position="81"/>
        <end position="104"/>
    </location>
</feature>
<feature type="compositionally biased region" description="Polar residues" evidence="1">
    <location>
        <begin position="284"/>
        <end position="294"/>
    </location>
</feature>
<keyword evidence="2" id="KW-1133">Transmembrane helix</keyword>
<feature type="transmembrane region" description="Helical" evidence="2">
    <location>
        <begin position="158"/>
        <end position="179"/>
    </location>
</feature>
<name>A0A0G4HAY2_9ALVE</name>
<feature type="transmembrane region" description="Helical" evidence="2">
    <location>
        <begin position="51"/>
        <end position="69"/>
    </location>
</feature>
<proteinExistence type="predicted"/>